<dbReference type="InterPro" id="IPR016007">
    <property type="entry name" value="Alpha_rhamnosid"/>
</dbReference>
<dbReference type="InterPro" id="IPR008902">
    <property type="entry name" value="Rhamnosid_concanavalin"/>
</dbReference>
<feature type="domain" description="Alpha-L-rhamnosidase six-hairpin glycosidase" evidence="6">
    <location>
        <begin position="457"/>
        <end position="821"/>
    </location>
</feature>
<dbReference type="Pfam" id="PF25788">
    <property type="entry name" value="Ig_Rha78A_N"/>
    <property type="match status" value="1"/>
</dbReference>
<gene>
    <name evidence="8" type="ORF">E1757_33765</name>
</gene>
<keyword evidence="9" id="KW-1185">Reference proteome</keyword>
<dbReference type="InterPro" id="IPR035396">
    <property type="entry name" value="Bac_rhamnosid6H"/>
</dbReference>
<dbReference type="Gene3D" id="2.60.40.10">
    <property type="entry name" value="Immunoglobulins"/>
    <property type="match status" value="1"/>
</dbReference>
<dbReference type="InterPro" id="IPR035398">
    <property type="entry name" value="Bac_rhamnosid_C"/>
</dbReference>
<accession>A0A4R5K7X3</accession>
<comment type="catalytic activity">
    <reaction evidence="1">
        <text>Hydrolysis of terminal non-reducing alpha-L-rhamnose residues in alpha-L-rhamnosides.</text>
        <dbReference type="EC" id="3.2.1.40"/>
    </reaction>
</comment>
<dbReference type="SUPFAM" id="SSF48208">
    <property type="entry name" value="Six-hairpin glycosidases"/>
    <property type="match status" value="1"/>
</dbReference>
<dbReference type="PIRSF" id="PIRSF010631">
    <property type="entry name" value="A-rhamnsds"/>
    <property type="match status" value="1"/>
</dbReference>
<dbReference type="RefSeq" id="WP_133236569.1">
    <property type="nucleotide sequence ID" value="NZ_SMRT01000032.1"/>
</dbReference>
<name>A0A4R5K7X3_9BACL</name>
<dbReference type="Gene3D" id="2.60.120.260">
    <property type="entry name" value="Galactose-binding domain-like"/>
    <property type="match status" value="2"/>
</dbReference>
<evidence type="ECO:0000259" key="5">
    <source>
        <dbReference type="Pfam" id="PF08531"/>
    </source>
</evidence>
<evidence type="ECO:0000259" key="4">
    <source>
        <dbReference type="Pfam" id="PF05592"/>
    </source>
</evidence>
<dbReference type="GO" id="GO:0030596">
    <property type="term" value="F:alpha-L-rhamnosidase activity"/>
    <property type="evidence" value="ECO:0007669"/>
    <property type="project" value="UniProtKB-EC"/>
</dbReference>
<dbReference type="EC" id="3.2.1.40" evidence="2"/>
<proteinExistence type="predicted"/>
<evidence type="ECO:0000256" key="3">
    <source>
        <dbReference type="ARBA" id="ARBA00022801"/>
    </source>
</evidence>
<dbReference type="Gene3D" id="2.60.420.10">
    <property type="entry name" value="Maltose phosphorylase, domain 3"/>
    <property type="match status" value="1"/>
</dbReference>
<evidence type="ECO:0000256" key="1">
    <source>
        <dbReference type="ARBA" id="ARBA00001445"/>
    </source>
</evidence>
<dbReference type="InterPro" id="IPR012341">
    <property type="entry name" value="6hp_glycosidase-like_sf"/>
</dbReference>
<dbReference type="OrthoDB" id="9761045at2"/>
<dbReference type="Pfam" id="PF17389">
    <property type="entry name" value="Bac_rhamnosid6H"/>
    <property type="match status" value="1"/>
</dbReference>
<dbReference type="Pfam" id="PF05592">
    <property type="entry name" value="Bac_rhamnosid"/>
    <property type="match status" value="1"/>
</dbReference>
<comment type="caution">
    <text evidence="8">The sequence shown here is derived from an EMBL/GenBank/DDBJ whole genome shotgun (WGS) entry which is preliminary data.</text>
</comment>
<keyword evidence="3" id="KW-0378">Hydrolase</keyword>
<feature type="domain" description="Alpha-L-rhamnosidase concanavalin-like" evidence="4">
    <location>
        <begin position="350"/>
        <end position="450"/>
    </location>
</feature>
<dbReference type="EMBL" id="SMRT01000032">
    <property type="protein sequence ID" value="TDF90587.1"/>
    <property type="molecule type" value="Genomic_DNA"/>
</dbReference>
<dbReference type="InterPro" id="IPR008928">
    <property type="entry name" value="6-hairpin_glycosidase_sf"/>
</dbReference>
<feature type="domain" description="Alpha-L-rhamnosidase C-terminal" evidence="7">
    <location>
        <begin position="823"/>
        <end position="896"/>
    </location>
</feature>
<dbReference type="GO" id="GO:0005975">
    <property type="term" value="P:carbohydrate metabolic process"/>
    <property type="evidence" value="ECO:0007669"/>
    <property type="project" value="InterPro"/>
</dbReference>
<dbReference type="InterPro" id="IPR013737">
    <property type="entry name" value="Bac_rhamnosid_N"/>
</dbReference>
<evidence type="ECO:0000259" key="6">
    <source>
        <dbReference type="Pfam" id="PF17389"/>
    </source>
</evidence>
<dbReference type="Gene3D" id="1.50.10.10">
    <property type="match status" value="1"/>
</dbReference>
<dbReference type="InterPro" id="IPR013783">
    <property type="entry name" value="Ig-like_fold"/>
</dbReference>
<dbReference type="AlphaFoldDB" id="A0A4R5K7X3"/>
<evidence type="ECO:0000313" key="8">
    <source>
        <dbReference type="EMBL" id="TDF90587.1"/>
    </source>
</evidence>
<dbReference type="PANTHER" id="PTHR33307">
    <property type="entry name" value="ALPHA-RHAMNOSIDASE (EUROFUNG)"/>
    <property type="match status" value="1"/>
</dbReference>
<evidence type="ECO:0000313" key="9">
    <source>
        <dbReference type="Proteomes" id="UP000295636"/>
    </source>
</evidence>
<dbReference type="PANTHER" id="PTHR33307:SF6">
    <property type="entry name" value="ALPHA-RHAMNOSIDASE (EUROFUNG)-RELATED"/>
    <property type="match status" value="1"/>
</dbReference>
<reference evidence="8 9" key="1">
    <citation type="submission" date="2019-03" db="EMBL/GenBank/DDBJ databases">
        <title>This is whole genome sequence of Paenibacillus sp MS74 strain.</title>
        <authorList>
            <person name="Trinh H.N."/>
        </authorList>
    </citation>
    <scope>NUCLEOTIDE SEQUENCE [LARGE SCALE GENOMIC DNA]</scope>
    <source>
        <strain evidence="8 9">MS74</strain>
    </source>
</reference>
<dbReference type="Proteomes" id="UP000295636">
    <property type="component" value="Unassembled WGS sequence"/>
</dbReference>
<evidence type="ECO:0000259" key="7">
    <source>
        <dbReference type="Pfam" id="PF17390"/>
    </source>
</evidence>
<dbReference type="Pfam" id="PF08531">
    <property type="entry name" value="Bac_rhamnosid_N"/>
    <property type="match status" value="1"/>
</dbReference>
<organism evidence="8 9">
    <name type="scientific">Paenibacillus piri</name>
    <dbReference type="NCBI Taxonomy" id="2547395"/>
    <lineage>
        <taxon>Bacteria</taxon>
        <taxon>Bacillati</taxon>
        <taxon>Bacillota</taxon>
        <taxon>Bacilli</taxon>
        <taxon>Bacillales</taxon>
        <taxon>Paenibacillaceae</taxon>
        <taxon>Paenibacillus</taxon>
    </lineage>
</organism>
<evidence type="ECO:0000256" key="2">
    <source>
        <dbReference type="ARBA" id="ARBA00012652"/>
    </source>
</evidence>
<feature type="domain" description="Bacterial alpha-L-rhamnosidase N-terminal" evidence="5">
    <location>
        <begin position="172"/>
        <end position="339"/>
    </location>
</feature>
<protein>
    <recommendedName>
        <fullName evidence="2">alpha-L-rhamnosidase</fullName>
        <ecNumber evidence="2">3.2.1.40</ecNumber>
    </recommendedName>
</protein>
<dbReference type="Pfam" id="PF17390">
    <property type="entry name" value="Bac_rhamnosid_C"/>
    <property type="match status" value="1"/>
</dbReference>
<sequence length="947" mass="106701">MALGDLEAEQLLCESMVNPVGIDIRVPRFSWQLKSVRRGVLQAAYRIMVADTEEKLWQGTGLIWDSGKVHSDESVFCAYEGEPLLSGKRYYWRVKVWDRTGAESEWSTASYWETGLLQREDWKALWIEPIQEPVVEDPVLSLREALQYNKPTDTSILHPCPLLRKSFFISSTVRKARLYATAHGTYMFQINGQKVGNQELAPEFTSYDRYLQYQTYEVTDLVKNGANAIGAILSDGWYAGRIGLSGNSCQYGDRLGLLFQLEVEYEDGTQEIVVSDHEVKCSTGHLIYSDQFIGEKVDARRIKDGWTLPDYDDSGWEPAQETHFDISNLVAHYGEPVRVAGKLPAVQVITTPKGETVVDFGQVIAGRVSMRVEGPEGTEIILEHSEVLDEHGNFLNNIMGRHKDQKDMYILRGGGPETFEPVFTFHGFRYVKVTGYPGTVRSEHFTAMVLSSDMRYTGFFECSDERINRLQQNIVWSQKTNLLSIPMDCPQRERAGWTGDIQVFAPTAAFNMDVLVFLTRWLRNLALEQLPNGEVPNVVPYHKSFRHIGHTLMGKDSSAGWGDAVIIVPWALYQAYGDVRVLEEFYDSMVRWISYVRQTAENELPDNYDQMDDVQKERQKYLWNTGFHFGDWLMPSASSPTESAMRTKEVVATSFYAYSTALLSETAAILGKHPDAEAYSDLSRRIRQAYAEEYLQDDGTLSAHFQGAYVLALQFGLVSEEARGQVADQLARLIEGNGYRLDTGFVSVPFLLDVLCKYGKRDIAYKLLYQTECPSWLYEVERGATTIWESWSAIKPDGTVSSMSFNHYAFGCVGDWLYREIAGLRKEQAGYKKINIRPAVDCGLSYASAKYESRYGTIVSGWSKQGGQLIVTAVIPPNTTGTVVLPNAKHVTVKESGTPLNEAAGVISYHQNEFDVSVQLGSGSYRFTYDYQPGSAETPSPAASRKK</sequence>